<evidence type="ECO:0000256" key="2">
    <source>
        <dbReference type="SAM" id="Phobius"/>
    </source>
</evidence>
<evidence type="ECO:0000313" key="3">
    <source>
        <dbReference type="EMBL" id="TPP07355.1"/>
    </source>
</evidence>
<evidence type="ECO:0000256" key="1">
    <source>
        <dbReference type="SAM" id="MobiDB-lite"/>
    </source>
</evidence>
<name>A0A504U9K7_9HYPH</name>
<organism evidence="3 4">
    <name type="scientific">Rhizobium glycinendophyticum</name>
    <dbReference type="NCBI Taxonomy" id="2589807"/>
    <lineage>
        <taxon>Bacteria</taxon>
        <taxon>Pseudomonadati</taxon>
        <taxon>Pseudomonadota</taxon>
        <taxon>Alphaproteobacteria</taxon>
        <taxon>Hyphomicrobiales</taxon>
        <taxon>Rhizobiaceae</taxon>
        <taxon>Rhizobium/Agrobacterium group</taxon>
        <taxon>Rhizobium</taxon>
    </lineage>
</organism>
<feature type="region of interest" description="Disordered" evidence="1">
    <location>
        <begin position="37"/>
        <end position="62"/>
    </location>
</feature>
<reference evidence="3 4" key="1">
    <citation type="submission" date="2019-06" db="EMBL/GenBank/DDBJ databases">
        <title>Rhizobium sp. CL12 isolated from roots of soybean.</title>
        <authorList>
            <person name="Wang C."/>
        </authorList>
    </citation>
    <scope>NUCLEOTIDE SEQUENCE [LARGE SCALE GENOMIC DNA]</scope>
    <source>
        <strain evidence="3 4">CL12</strain>
    </source>
</reference>
<gene>
    <name evidence="3" type="ORF">FJQ55_15355</name>
</gene>
<evidence type="ECO:0000313" key="4">
    <source>
        <dbReference type="Proteomes" id="UP000316429"/>
    </source>
</evidence>
<accession>A0A504U9K7</accession>
<comment type="caution">
    <text evidence="3">The sequence shown here is derived from an EMBL/GenBank/DDBJ whole genome shotgun (WGS) entry which is preliminary data.</text>
</comment>
<dbReference type="OrthoDB" id="8402715at2"/>
<dbReference type="AlphaFoldDB" id="A0A504U9K7"/>
<dbReference type="Proteomes" id="UP000316429">
    <property type="component" value="Unassembled WGS sequence"/>
</dbReference>
<sequence length="62" mass="7065">MSNFLWLVAVMIGPLLLGGAIVYGLMRQRRLTPNEMKRSDMATRELYERDEAADTRHLGGRS</sequence>
<feature type="transmembrane region" description="Helical" evidence="2">
    <location>
        <begin position="6"/>
        <end position="26"/>
    </location>
</feature>
<keyword evidence="2" id="KW-0812">Transmembrane</keyword>
<keyword evidence="2" id="KW-0472">Membrane</keyword>
<keyword evidence="4" id="KW-1185">Reference proteome</keyword>
<dbReference type="EMBL" id="VFYP01000002">
    <property type="protein sequence ID" value="TPP07355.1"/>
    <property type="molecule type" value="Genomic_DNA"/>
</dbReference>
<protein>
    <submittedName>
        <fullName evidence="3">Uncharacterized protein</fullName>
    </submittedName>
</protein>
<keyword evidence="2" id="KW-1133">Transmembrane helix</keyword>
<proteinExistence type="predicted"/>